<dbReference type="EMBL" id="CBWP010000075">
    <property type="protein sequence ID" value="CDL40726.1"/>
    <property type="molecule type" value="Genomic_DNA"/>
</dbReference>
<sequence length="39" mass="4742">MIVHSLHKSDKMWGSEKYLNIYSLFSYLLFEIEKAHRII</sequence>
<dbReference type="AlphaFoldDB" id="A0A7G2IU95"/>
<reference evidence="1 2" key="1">
    <citation type="submission" date="2013-10" db="EMBL/GenBank/DDBJ databases">
        <title>Antibiotic resistance diversity of beta-lactamase producers in the General Hospital Vienna.</title>
        <authorList>
            <person name="Barisic I."/>
            <person name="Mitteregger D."/>
            <person name="Hirschl A.M."/>
            <person name="Noehammer C."/>
            <person name="Wiesinger-Mayr H."/>
        </authorList>
    </citation>
    <scope>NUCLEOTIDE SEQUENCE [LARGE SCALE GENOMIC DNA]</scope>
    <source>
        <strain evidence="1 2">ISC11</strain>
    </source>
</reference>
<dbReference type="Proteomes" id="UP000019194">
    <property type="component" value="Unassembled WGS sequence"/>
</dbReference>
<accession>A0A7G2IU95</accession>
<organism evidence="1 2">
    <name type="scientific">Citrobacter freundii</name>
    <dbReference type="NCBI Taxonomy" id="546"/>
    <lineage>
        <taxon>Bacteria</taxon>
        <taxon>Pseudomonadati</taxon>
        <taxon>Pseudomonadota</taxon>
        <taxon>Gammaproteobacteria</taxon>
        <taxon>Enterobacterales</taxon>
        <taxon>Enterobacteriaceae</taxon>
        <taxon>Citrobacter</taxon>
        <taxon>Citrobacter freundii complex</taxon>
    </lineage>
</organism>
<proteinExistence type="predicted"/>
<comment type="caution">
    <text evidence="1">The sequence shown here is derived from an EMBL/GenBank/DDBJ whole genome shotgun (WGS) entry which is preliminary data.</text>
</comment>
<protein>
    <submittedName>
        <fullName evidence="1">Uncharacterized protein</fullName>
    </submittedName>
</protein>
<evidence type="ECO:0000313" key="2">
    <source>
        <dbReference type="Proteomes" id="UP000019194"/>
    </source>
</evidence>
<evidence type="ECO:0000313" key="1">
    <source>
        <dbReference type="EMBL" id="CDL40726.1"/>
    </source>
</evidence>
<name>A0A7G2IU95_CITFR</name>